<evidence type="ECO:0008006" key="3">
    <source>
        <dbReference type="Google" id="ProtNLM"/>
    </source>
</evidence>
<evidence type="ECO:0000256" key="1">
    <source>
        <dbReference type="SAM" id="MobiDB-lite"/>
    </source>
</evidence>
<accession>A0A0F8Z260</accession>
<proteinExistence type="predicted"/>
<evidence type="ECO:0000313" key="2">
    <source>
        <dbReference type="EMBL" id="KKK87738.1"/>
    </source>
</evidence>
<dbReference type="EMBL" id="LAZR01050268">
    <property type="protein sequence ID" value="KKK87738.1"/>
    <property type="molecule type" value="Genomic_DNA"/>
</dbReference>
<name>A0A0F8Z260_9ZZZZ</name>
<feature type="compositionally biased region" description="Acidic residues" evidence="1">
    <location>
        <begin position="22"/>
        <end position="47"/>
    </location>
</feature>
<feature type="region of interest" description="Disordered" evidence="1">
    <location>
        <begin position="268"/>
        <end position="310"/>
    </location>
</feature>
<dbReference type="AlphaFoldDB" id="A0A0F8Z260"/>
<sequence length="310" mass="34389">MTDQTATEPVADAPEPAPEPEVTPEVEAAEPVEPEGDEPTPEPEAPEPDQPVVQPDPLDELAALADALPEQDTVEVEVNGLKFRVPAAVGKDGYMKDADYTRKSQENADVARTLESDREAFKQQVQNQGQHIADLGELSHTDKLLEDFRQVDFQQLQQEDPDQAQQLHFRFQKLRDTREQIVGRIQKREYDSRVQAERETADRKNRLTATLARDIPNYSPTKHTQMEELAVSFGIKPEALAAYAEGPHYQILDLALLGAEVLKRKRVATAQPAPKPVKPVPKATGGGTPATGPSDKQGVDAWMRSRKQQL</sequence>
<protein>
    <recommendedName>
        <fullName evidence="3">Scaffolding protein</fullName>
    </recommendedName>
</protein>
<feature type="compositionally biased region" description="Low complexity" evidence="1">
    <location>
        <begin position="1"/>
        <end position="14"/>
    </location>
</feature>
<feature type="compositionally biased region" description="Low complexity" evidence="1">
    <location>
        <begin position="50"/>
        <end position="59"/>
    </location>
</feature>
<gene>
    <name evidence="2" type="ORF">LCGC14_2750230</name>
</gene>
<reference evidence="2" key="1">
    <citation type="journal article" date="2015" name="Nature">
        <title>Complex archaea that bridge the gap between prokaryotes and eukaryotes.</title>
        <authorList>
            <person name="Spang A."/>
            <person name="Saw J.H."/>
            <person name="Jorgensen S.L."/>
            <person name="Zaremba-Niedzwiedzka K."/>
            <person name="Martijn J."/>
            <person name="Lind A.E."/>
            <person name="van Eijk R."/>
            <person name="Schleper C."/>
            <person name="Guy L."/>
            <person name="Ettema T.J."/>
        </authorList>
    </citation>
    <scope>NUCLEOTIDE SEQUENCE</scope>
</reference>
<feature type="non-terminal residue" evidence="2">
    <location>
        <position position="310"/>
    </location>
</feature>
<comment type="caution">
    <text evidence="2">The sequence shown here is derived from an EMBL/GenBank/DDBJ whole genome shotgun (WGS) entry which is preliminary data.</text>
</comment>
<organism evidence="2">
    <name type="scientific">marine sediment metagenome</name>
    <dbReference type="NCBI Taxonomy" id="412755"/>
    <lineage>
        <taxon>unclassified sequences</taxon>
        <taxon>metagenomes</taxon>
        <taxon>ecological metagenomes</taxon>
    </lineage>
</organism>
<feature type="region of interest" description="Disordered" evidence="1">
    <location>
        <begin position="1"/>
        <end position="59"/>
    </location>
</feature>